<sequence length="377" mass="43334">MNLLVPIHLLRINLHRFFHYSGTTCGVHFNFQNLRYFLSQFSTHLCYQNLLDPSSCVNLQFRLEASRFFPPRRSHSRLSQMLCYLYPHSHAPLIHALRVSMTRKSGESRVDYDSRNSLHDQTASFLRSGSNSVYKRRHSTVENIRCAICFDCCHVASFEAAGEISQSSTSVLESITANDSCNFSFGNFHSENVQIRSIEIVKPEIKGCTVKIGQIECFLNKFTLAEHHDSVISQSTVHAFSSPIKVERQHKGKARTNRKTFGTKFSSPIKVELQHDGNVLFSRDQYQNSKKGITVYDPGGTNLFRSSLFTSTEFATLLYLLFHAMMISLRSRYFKSSHFVFDPGGDVLHHRLFAGICRQSIRTKCHWYCLLKTLRRH</sequence>
<proteinExistence type="predicted"/>
<gene>
    <name evidence="1" type="ORF">MILVUS5_LOCUS20706</name>
</gene>
<accession>A0ACB0K7N3</accession>
<evidence type="ECO:0000313" key="2">
    <source>
        <dbReference type="Proteomes" id="UP001177021"/>
    </source>
</evidence>
<dbReference type="Proteomes" id="UP001177021">
    <property type="component" value="Unassembled WGS sequence"/>
</dbReference>
<protein>
    <submittedName>
        <fullName evidence="1">Uncharacterized protein</fullName>
    </submittedName>
</protein>
<organism evidence="1 2">
    <name type="scientific">Trifolium pratense</name>
    <name type="common">Red clover</name>
    <dbReference type="NCBI Taxonomy" id="57577"/>
    <lineage>
        <taxon>Eukaryota</taxon>
        <taxon>Viridiplantae</taxon>
        <taxon>Streptophyta</taxon>
        <taxon>Embryophyta</taxon>
        <taxon>Tracheophyta</taxon>
        <taxon>Spermatophyta</taxon>
        <taxon>Magnoliopsida</taxon>
        <taxon>eudicotyledons</taxon>
        <taxon>Gunneridae</taxon>
        <taxon>Pentapetalae</taxon>
        <taxon>rosids</taxon>
        <taxon>fabids</taxon>
        <taxon>Fabales</taxon>
        <taxon>Fabaceae</taxon>
        <taxon>Papilionoideae</taxon>
        <taxon>50 kb inversion clade</taxon>
        <taxon>NPAAA clade</taxon>
        <taxon>Hologalegina</taxon>
        <taxon>IRL clade</taxon>
        <taxon>Trifolieae</taxon>
        <taxon>Trifolium</taxon>
    </lineage>
</organism>
<comment type="caution">
    <text evidence="1">The sequence shown here is derived from an EMBL/GenBank/DDBJ whole genome shotgun (WGS) entry which is preliminary data.</text>
</comment>
<keyword evidence="2" id="KW-1185">Reference proteome</keyword>
<evidence type="ECO:0000313" key="1">
    <source>
        <dbReference type="EMBL" id="CAJ2653340.1"/>
    </source>
</evidence>
<name>A0ACB0K7N3_TRIPR</name>
<dbReference type="EMBL" id="CASHSV030000206">
    <property type="protein sequence ID" value="CAJ2653340.1"/>
    <property type="molecule type" value="Genomic_DNA"/>
</dbReference>
<reference evidence="1" key="1">
    <citation type="submission" date="2023-10" db="EMBL/GenBank/DDBJ databases">
        <authorList>
            <person name="Rodriguez Cubillos JULIANA M."/>
            <person name="De Vega J."/>
        </authorList>
    </citation>
    <scope>NUCLEOTIDE SEQUENCE</scope>
</reference>